<dbReference type="STRING" id="1121338.CLTEP_00330"/>
<keyword evidence="6 7" id="KW-0472">Membrane</keyword>
<evidence type="ECO:0000256" key="7">
    <source>
        <dbReference type="SAM" id="Phobius"/>
    </source>
</evidence>
<accession>A0A151B771</accession>
<keyword evidence="4 7" id="KW-0812">Transmembrane</keyword>
<keyword evidence="9" id="KW-1185">Reference proteome</keyword>
<evidence type="ECO:0000256" key="1">
    <source>
        <dbReference type="ARBA" id="ARBA00004651"/>
    </source>
</evidence>
<dbReference type="Pfam" id="PF00420">
    <property type="entry name" value="Oxidored_q2"/>
    <property type="match status" value="1"/>
</dbReference>
<proteinExistence type="inferred from homology"/>
<dbReference type="PATRIC" id="fig|1121338.3.peg.34"/>
<organism evidence="8 9">
    <name type="scientific">Clostridium tepidiprofundi DSM 19306</name>
    <dbReference type="NCBI Taxonomy" id="1121338"/>
    <lineage>
        <taxon>Bacteria</taxon>
        <taxon>Bacillati</taxon>
        <taxon>Bacillota</taxon>
        <taxon>Clostridia</taxon>
        <taxon>Eubacteriales</taxon>
        <taxon>Clostridiaceae</taxon>
        <taxon>Clostridium</taxon>
    </lineage>
</organism>
<evidence type="ECO:0000256" key="6">
    <source>
        <dbReference type="ARBA" id="ARBA00023136"/>
    </source>
</evidence>
<reference evidence="8 9" key="1">
    <citation type="submission" date="2016-02" db="EMBL/GenBank/DDBJ databases">
        <title>Genome sequence of Clostridium tepidiprofundi DSM 19306.</title>
        <authorList>
            <person name="Poehlein A."/>
            <person name="Daniel R."/>
        </authorList>
    </citation>
    <scope>NUCLEOTIDE SEQUENCE [LARGE SCALE GENOMIC DNA]</scope>
    <source>
        <strain evidence="8 9">DSM 19306</strain>
    </source>
</reference>
<evidence type="ECO:0000256" key="3">
    <source>
        <dbReference type="ARBA" id="ARBA00022475"/>
    </source>
</evidence>
<comment type="caution">
    <text evidence="8">The sequence shown here is derived from an EMBL/GenBank/DDBJ whole genome shotgun (WGS) entry which is preliminary data.</text>
</comment>
<dbReference type="OrthoDB" id="9799219at2"/>
<dbReference type="EMBL" id="LTBA01000001">
    <property type="protein sequence ID" value="KYH35640.1"/>
    <property type="molecule type" value="Genomic_DNA"/>
</dbReference>
<feature type="transmembrane region" description="Helical" evidence="7">
    <location>
        <begin position="74"/>
        <end position="95"/>
    </location>
</feature>
<comment type="similarity">
    <text evidence="2">Belongs to the CPA3 antiporters (TC 2.A.63) subunit C family.</text>
</comment>
<evidence type="ECO:0000256" key="2">
    <source>
        <dbReference type="ARBA" id="ARBA00010388"/>
    </source>
</evidence>
<evidence type="ECO:0000313" key="8">
    <source>
        <dbReference type="EMBL" id="KYH35640.1"/>
    </source>
</evidence>
<gene>
    <name evidence="8" type="primary">mnhC1_1</name>
    <name evidence="8" type="ORF">CLTEP_00330</name>
</gene>
<evidence type="ECO:0000256" key="4">
    <source>
        <dbReference type="ARBA" id="ARBA00022692"/>
    </source>
</evidence>
<name>A0A151B771_9CLOT</name>
<dbReference type="InterPro" id="IPR039428">
    <property type="entry name" value="NUOK/Mnh_C1-like"/>
</dbReference>
<protein>
    <submittedName>
        <fullName evidence="8">Na(+)/H(+) antiporter subunit C1</fullName>
    </submittedName>
</protein>
<dbReference type="Proteomes" id="UP000075531">
    <property type="component" value="Unassembled WGS sequence"/>
</dbReference>
<feature type="transmembrane region" description="Helical" evidence="7">
    <location>
        <begin position="6"/>
        <end position="21"/>
    </location>
</feature>
<dbReference type="GO" id="GO:0005886">
    <property type="term" value="C:plasma membrane"/>
    <property type="evidence" value="ECO:0007669"/>
    <property type="project" value="UniProtKB-SubCell"/>
</dbReference>
<comment type="subcellular location">
    <subcellularLocation>
        <location evidence="1">Cell membrane</location>
        <topology evidence="1">Multi-pass membrane protein</topology>
    </subcellularLocation>
</comment>
<evidence type="ECO:0000313" key="9">
    <source>
        <dbReference type="Proteomes" id="UP000075531"/>
    </source>
</evidence>
<sequence length="114" mass="12267">MLLNYIGAFLLIVFGLYIILVKKNLIKIVVGMSLFDTGINLLLVSVGFRSGGTAPLFMNDLKPGSFFVDPVPQALTLTSIVIGACVTALALSLVIKVKEHYGTIDADKVRRLNG</sequence>
<dbReference type="PANTHER" id="PTHR34583:SF2">
    <property type="entry name" value="ANTIPORTER SUBUNIT MNHC2-RELATED"/>
    <property type="match status" value="1"/>
</dbReference>
<dbReference type="Gene3D" id="1.10.287.3510">
    <property type="match status" value="1"/>
</dbReference>
<dbReference type="InterPro" id="IPR050601">
    <property type="entry name" value="CPA3_antiporter_subunitC"/>
</dbReference>
<feature type="transmembrane region" description="Helical" evidence="7">
    <location>
        <begin position="28"/>
        <end position="48"/>
    </location>
</feature>
<evidence type="ECO:0000256" key="5">
    <source>
        <dbReference type="ARBA" id="ARBA00022989"/>
    </source>
</evidence>
<keyword evidence="5 7" id="KW-1133">Transmembrane helix</keyword>
<dbReference type="AlphaFoldDB" id="A0A151B771"/>
<dbReference type="PANTHER" id="PTHR34583">
    <property type="entry name" value="ANTIPORTER SUBUNIT MNHC2-RELATED"/>
    <property type="match status" value="1"/>
</dbReference>
<keyword evidence="3" id="KW-1003">Cell membrane</keyword>
<dbReference type="RefSeq" id="WP_084364478.1">
    <property type="nucleotide sequence ID" value="NZ_LTBA01000001.1"/>
</dbReference>